<dbReference type="Proteomes" id="UP000613740">
    <property type="component" value="Unassembled WGS sequence"/>
</dbReference>
<feature type="region of interest" description="Disordered" evidence="1">
    <location>
        <begin position="1719"/>
        <end position="1742"/>
    </location>
</feature>
<keyword evidence="2" id="KW-0472">Membrane</keyword>
<sequence>MRGTVLERNFAQQTGGGLAQALPAAAGSTRALAFAGSAEFATGAGSAAAGSGRLGAAPSGSLVLEAVSVMGNVVWGSGGGVHVATQSGVRATASSFVRNTADQQGGAFAAVQPVLGAMAGDADAAPSAGEDSAEIEFRSCSFEANRAGGGSGGAIYSSRSSGVAVHLHDSNFTSNRAAQSGGAVSVVPAAGDSAAAAAGAAADAAAGADAADADHKRGELLVEGCSLNANAASRFGGAISVAGGVAAIIQGSNLTENVAGQDGGGIAVLLMAGAAAGGAVAGQQPAAVVSSATDVGATATTAAAPLEVHRCRFKANQAAGSGGALAWAAPGRMSLTDSTFTANVAFEGSGGGVAALPPDHYVRSSALTSRSASVGKVPAALEVRRCQFDGNRASAHAGGLLVMLSFAEPANGRSGGAARSRASAFASAEVSECSFRNGVAGSSGGGLSVLCPEELCGSSDARRLQRRRLHGSEAAPAGVAWLRIHNVALLSNVVTGTAGFAAGGDAPVSSAATAAAAGTSSSSTGLARRGDTVAAGGGAAIDGVLRAALFNVTAVNNTVALPAAAAATLGSGSGGSSRGASSAASAADLGGGGGLYVGAGSAAAIDSCYFEGNVVVGSGSSPTGLPGGGGGGGILAAYCSALLLASTEVLGGSSIGAAGGGILTDGCCVVAALGGQVAQNAAAAGGGIYIRGGAAPEAAATIAGSWHAGHANGTLALLHGITISGNNAGVAAKGSSSSTASAATSSSSSTSTASYDGYGGGLMVAGSVVALVSRSDLSDSNIAASRGAAIASTQTCDADSSNHDTGSSGTSFSTAAGGDALASFVTGLLAWSAADTTATLAHEESDALGAMLRGMSAIARWRNGTTAGGSSGRNGCWPLLLSNSRIPYTAAAAKSTASNNAAGSGDWSAEAAATAEQARPAAALFPPPPPSQQQSATGGRANSSPGAAAAVPQLWMMDAYARAMWPSCDPVVMMPALPAGDAASSRGSSMYSMQLPSAADAGAFLQMLRAHGVPMSAALEAYVVGSAGTAAGGSWAGREAVGSNATAVLGLPRLLLDLAICRLPALPAADSGGGAEQLLSELLQPLLLEAVGRNSSSSGSDDYMRLSPASFRITAIRFYDPNLPPQQSTTASPASGDVASTNSDANDTAAARNNSATQGQLLPTAKDIGGLPEAYAGHWALTSGVKLQVQVELVNGLGVRVPEDDTWTVTAQLSIQPVRNATTAPASAPSGAMVLTPAPASGVAAPGGLSVGAGTAAADASSLLAVGNGEGVVAAILESRQLEVVVRGGVAEWDQVVASGWPGEYELVVAAVAVSGVGVKVAPLRQPVLLLPCGLGERLDASRATALSPSWTACTACPSEQFGLWVDSRPLTPSSPQSAAGATTTTPSVGGPTDGTSGGNVVPWPSASKLAWVREATMAAAQCRNCPDHTVCPGGAVMVPQPGYWHSAANSTAVHRCPKPQACRWPESDAPTAGTSISLGSFLRFSLSSNHVAAAQEPIAANTSTAAADRRSRALLQCQQQWYASRPAGWPTLTALQTAAVLAASNSSSTAVGTGGSAAAKDLASACFLWGLSEADPRSYMQLQCAPGYTGPLCGACQPGYFLTSDLSCAQCLSVSATAVLVTLAMLANTAFIMYTAVTNLSAGGTYAARHPNKGTLAAATGAQGKFISSPSCLNPEAGPREQARVYLLSSLMTPAVVIALVSALWVCRYLLGRRAVRPDGTRGPGGRRRGTPDADHSGARSSLKWRLRTLLWSRDRRQQARSVLRYGPSNVTGKAEQAVAVAVSPGLQRSLPGAADGARSLQPAAHSVRQLDVSEQVASAAAAAGLLGGAKLMHLPASAASLAPASSLMRQTAEGAALDDAGGAWPVVHVVALEHEGSPPALTCGGAGGNDDAASSDEEALPEPDVISPCDVYLIRKGATEAIVAAGMLPGAGGGGGGGEEGKERGGVGAAVRSLARSVTLDGMAAAATLGEVDVAIGLSSQLRMVVTTALTVLYAGWSQAALSVFACRTIDAPGGSGPFGELQRATWPYGYWMRDLTQQCYAGPHAAAYVPIGITAVLAICVTPPLASFIMLWRVRHKLDEPRTQAMYGFLYLRYKRRFFFWDPVVQLQTLALVAVDVFGRGLPVLQQSLLLLLGFNIIAAINMSTAPVRCRLLLVLEFLSLGVLSGTVTLGLFFVEPSQAPTGSHGAAIGVVILLLNSALLFAMLLMLLGNYRQAAAERCRVWWARLQRALRLAAADERAQRQQVLQQRQVGQGNGASRVSMEVSGKLGKLLEQPASTGGPVPDRPSAEGRGFFGVSSLIRGGHHSVELAGVCGASAPAAAVAPQLAGGVPLPQQDLRQQQQRTQAAREFRKLVSPAGGAAEQGGAGGVRRTIVLASERSREKGFCARQRITDKWKETEFLWEEMPPTAAAPWPGALFVAMWDDPRRWRGLPLLQRHRVLCLAASSGHLESVQVALRHCGVGPAAAAADDVAAAGVRGGSLEVCQLLKQHGFAPDRSNDQLAAALGQSGRVDLCQWALQHARGYYKDYCARVAQWAGWAGQEQLLEWCLSTYERGLWFRVVPGPAALGGQMGLLHQQLAERAAAAEQLSRAERFDLLRLAATGRCGLAELQHFCQATSALEVVCTYTVCELLVDTVYGASTEWRVKGTWLEAELAGGGLGAYAPQLQAQIYNIRWIKANKFVGVPDPAGRLAHLLDLLRRWMPSNYLGTVRWLALEAACLSGNAVAAAGMIAAPPESALQGVTYPPLSAEGIRMTLSRVLNSGRPLSGPTLDLLAGGGLIPADDAAALALGAAKYAPVAAYVLSRAAAAGGHGGGTAALPAGVPEACRRSFLRMCWHPALLSYGFERWQAMVGLLAVQQPGGGGGDAVLGPHEAASVLGQLACSGGVAHLEWLVGGLQACGVRLPQQLTQGQMECVVASGNAMTVQWLHGGGMLKAKPAQEPEAE</sequence>
<feature type="compositionally biased region" description="Polar residues" evidence="1">
    <location>
        <begin position="1125"/>
        <end position="1161"/>
    </location>
</feature>
<feature type="compositionally biased region" description="Low complexity" evidence="1">
    <location>
        <begin position="909"/>
        <end position="924"/>
    </location>
</feature>
<feature type="region of interest" description="Disordered" evidence="1">
    <location>
        <begin position="1122"/>
        <end position="1161"/>
    </location>
</feature>
<feature type="transmembrane region" description="Helical" evidence="2">
    <location>
        <begin position="2190"/>
        <end position="2212"/>
    </location>
</feature>
<gene>
    <name evidence="3" type="ORF">HYH02_012694</name>
</gene>
<reference evidence="3" key="1">
    <citation type="journal article" date="2020" name="bioRxiv">
        <title>Comparative genomics of Chlamydomonas.</title>
        <authorList>
            <person name="Craig R.J."/>
            <person name="Hasan A.R."/>
            <person name="Ness R.W."/>
            <person name="Keightley P.D."/>
        </authorList>
    </citation>
    <scope>NUCLEOTIDE SEQUENCE</scope>
    <source>
        <strain evidence="3">CCAP 11/173</strain>
    </source>
</reference>
<feature type="transmembrane region" description="Helical" evidence="2">
    <location>
        <begin position="2156"/>
        <end position="2178"/>
    </location>
</feature>
<proteinExistence type="predicted"/>
<feature type="transmembrane region" description="Helical" evidence="2">
    <location>
        <begin position="1613"/>
        <end position="1635"/>
    </location>
</feature>
<feature type="region of interest" description="Disordered" evidence="1">
    <location>
        <begin position="1881"/>
        <end position="1903"/>
    </location>
</feature>
<dbReference type="PANTHER" id="PTHR19862">
    <property type="entry name" value="WD REPEAT-CONTAINING PROTEIN 48"/>
    <property type="match status" value="1"/>
</dbReference>
<feature type="region of interest" description="Disordered" evidence="1">
    <location>
        <begin position="1368"/>
        <end position="1402"/>
    </location>
</feature>
<keyword evidence="2" id="KW-0812">Transmembrane</keyword>
<evidence type="ECO:0000313" key="4">
    <source>
        <dbReference type="Proteomes" id="UP000613740"/>
    </source>
</evidence>
<accession>A0A835VZ05</accession>
<dbReference type="GO" id="GO:0043130">
    <property type="term" value="F:ubiquitin binding"/>
    <property type="evidence" value="ECO:0007669"/>
    <property type="project" value="TreeGrafter"/>
</dbReference>
<evidence type="ECO:0000313" key="3">
    <source>
        <dbReference type="EMBL" id="KAG2433150.1"/>
    </source>
</evidence>
<keyword evidence="4" id="KW-1185">Reference proteome</keyword>
<keyword evidence="2" id="KW-1133">Transmembrane helix</keyword>
<evidence type="ECO:0000256" key="1">
    <source>
        <dbReference type="SAM" id="MobiDB-lite"/>
    </source>
</evidence>
<feature type="transmembrane region" description="Helical" evidence="2">
    <location>
        <begin position="2050"/>
        <end position="2075"/>
    </location>
</feature>
<feature type="transmembrane region" description="Helical" evidence="2">
    <location>
        <begin position="2127"/>
        <end position="2144"/>
    </location>
</feature>
<name>A0A835VZ05_9CHLO</name>
<dbReference type="EMBL" id="JAEHOD010000063">
    <property type="protein sequence ID" value="KAG2433150.1"/>
    <property type="molecule type" value="Genomic_DNA"/>
</dbReference>
<protein>
    <submittedName>
        <fullName evidence="3">Uncharacterized protein</fullName>
    </submittedName>
</protein>
<dbReference type="GO" id="GO:0000724">
    <property type="term" value="P:double-strand break repair via homologous recombination"/>
    <property type="evidence" value="ECO:0007669"/>
    <property type="project" value="TreeGrafter"/>
</dbReference>
<dbReference type="PANTHER" id="PTHR19862:SF14">
    <property type="entry name" value="WD REPEAT-CONTAINING PROTEIN 48"/>
    <property type="match status" value="1"/>
</dbReference>
<feature type="compositionally biased region" description="Polar residues" evidence="1">
    <location>
        <begin position="1371"/>
        <end position="1388"/>
    </location>
</feature>
<feature type="transmembrane region" description="Helical" evidence="2">
    <location>
        <begin position="1686"/>
        <end position="1707"/>
    </location>
</feature>
<feature type="region of interest" description="Disordered" evidence="1">
    <location>
        <begin position="899"/>
        <end position="945"/>
    </location>
</feature>
<comment type="caution">
    <text evidence="3">The sequence shown here is derived from an EMBL/GenBank/DDBJ whole genome shotgun (WGS) entry which is preliminary data.</text>
</comment>
<dbReference type="InterPro" id="IPR051246">
    <property type="entry name" value="WDR48"/>
</dbReference>
<organism evidence="3 4">
    <name type="scientific">Chlamydomonas schloesseri</name>
    <dbReference type="NCBI Taxonomy" id="2026947"/>
    <lineage>
        <taxon>Eukaryota</taxon>
        <taxon>Viridiplantae</taxon>
        <taxon>Chlorophyta</taxon>
        <taxon>core chlorophytes</taxon>
        <taxon>Chlorophyceae</taxon>
        <taxon>CS clade</taxon>
        <taxon>Chlamydomonadales</taxon>
        <taxon>Chlamydomonadaceae</taxon>
        <taxon>Chlamydomonas</taxon>
    </lineage>
</organism>
<evidence type="ECO:0000256" key="2">
    <source>
        <dbReference type="SAM" id="Phobius"/>
    </source>
</evidence>